<dbReference type="EMBL" id="WLYK01000019">
    <property type="protein sequence ID" value="MTD17422.1"/>
    <property type="molecule type" value="Genomic_DNA"/>
</dbReference>
<evidence type="ECO:0000256" key="7">
    <source>
        <dbReference type="PIRSR" id="PIRSR000137-2"/>
    </source>
</evidence>
<dbReference type="InterPro" id="IPR012132">
    <property type="entry name" value="GMC_OxRdtase"/>
</dbReference>
<dbReference type="InterPro" id="IPR007867">
    <property type="entry name" value="GMC_OxRtase_C"/>
</dbReference>
<keyword evidence="3 8" id="KW-0285">Flavoprotein</keyword>
<dbReference type="Gene3D" id="3.50.50.60">
    <property type="entry name" value="FAD/NAD(P)-binding domain"/>
    <property type="match status" value="1"/>
</dbReference>
<organism evidence="11 12">
    <name type="scientific">Nakamurella alba</name>
    <dbReference type="NCBI Taxonomy" id="2665158"/>
    <lineage>
        <taxon>Bacteria</taxon>
        <taxon>Bacillati</taxon>
        <taxon>Actinomycetota</taxon>
        <taxon>Actinomycetes</taxon>
        <taxon>Nakamurellales</taxon>
        <taxon>Nakamurellaceae</taxon>
        <taxon>Nakamurella</taxon>
    </lineage>
</organism>
<dbReference type="NCBIfam" id="NF002550">
    <property type="entry name" value="PRK02106.1"/>
    <property type="match status" value="1"/>
</dbReference>
<feature type="domain" description="Glucose-methanol-choline oxidoreductase N-terminal" evidence="10">
    <location>
        <begin position="89"/>
        <end position="112"/>
    </location>
</feature>
<dbReference type="SUPFAM" id="SSF54373">
    <property type="entry name" value="FAD-linked reductases, C-terminal domain"/>
    <property type="match status" value="1"/>
</dbReference>
<dbReference type="InterPro" id="IPR000172">
    <property type="entry name" value="GMC_OxRdtase_N"/>
</dbReference>
<dbReference type="SUPFAM" id="SSF51905">
    <property type="entry name" value="FAD/NAD(P)-binding domain"/>
    <property type="match status" value="1"/>
</dbReference>
<sequence length="562" mass="61460">MTEHPPNTAYDHVIVGGGSAGCVLAARLSAGGERSVLVLEAGRSDFPWDLFIQMPAALTFPSGNRFYDWQYESEPEPHMNGRRIAHARGKVLGGSSSINGMIFQRGNPLDYQRWGADPGMDDWDFAHCLPYFRRMENCLAAEPADMLRGHSGPLVLERGPARNPLFGAFFDAAVEAGYPLTDDVNGYRQEGFAAFDRNVHKGRRLSASRAYLRPVMGRPNLTVHTRAMVTGITMQGNRATGVSYRRNGRNHTVSAGEVILCGGAINSPQLLQLAGIGPADVLKPLGIRQVADLPGVGANLQDHLEVYIQYACTQPVTMQPVFMQKWRMPFVGLEWILARKGPAATNHFEGGGFVRSNEDVDYPNLMFHFLPIAVRYDGSVTDEVKALGHGYQVHIGPMYSDARGTLRITSTDPMKHPALQFNYLSTDQDRREWVEAVHIARDILNQPAMAPFNGGEVSPGRKVGTDAEILDWVAEDAETALHPSCTAKMGPASDPMAVVDPATMRVHGVEGLRVVDASVMPYVTNGNIYAPVMMLAEKAADLIMGVPPLAPSAEPFYEHRKA</sequence>
<dbReference type="PROSITE" id="PS00623">
    <property type="entry name" value="GMC_OXRED_1"/>
    <property type="match status" value="1"/>
</dbReference>
<keyword evidence="12" id="KW-1185">Reference proteome</keyword>
<dbReference type="InterPro" id="IPR036188">
    <property type="entry name" value="FAD/NAD-bd_sf"/>
</dbReference>
<evidence type="ECO:0000256" key="3">
    <source>
        <dbReference type="ARBA" id="ARBA00022630"/>
    </source>
</evidence>
<dbReference type="PIRSF" id="PIRSF000137">
    <property type="entry name" value="Alcohol_oxidase"/>
    <property type="match status" value="1"/>
</dbReference>
<comment type="similarity">
    <text evidence="2 8">Belongs to the GMC oxidoreductase family.</text>
</comment>
<proteinExistence type="inferred from homology"/>
<gene>
    <name evidence="11" type="primary">betA</name>
    <name evidence="11" type="ORF">GIS00_26165</name>
</gene>
<dbReference type="NCBIfam" id="TIGR01810">
    <property type="entry name" value="betA"/>
    <property type="match status" value="1"/>
</dbReference>
<dbReference type="PANTHER" id="PTHR11552:SF147">
    <property type="entry name" value="CHOLINE DEHYDROGENASE, MITOCHONDRIAL"/>
    <property type="match status" value="1"/>
</dbReference>
<evidence type="ECO:0000256" key="4">
    <source>
        <dbReference type="ARBA" id="ARBA00022827"/>
    </source>
</evidence>
<dbReference type="Pfam" id="PF05199">
    <property type="entry name" value="GMC_oxred_C"/>
    <property type="match status" value="1"/>
</dbReference>
<keyword evidence="5 11" id="KW-0560">Oxidoreductase</keyword>
<dbReference type="Proteomes" id="UP000460221">
    <property type="component" value="Unassembled WGS sequence"/>
</dbReference>
<dbReference type="Pfam" id="PF00732">
    <property type="entry name" value="GMC_oxred_N"/>
    <property type="match status" value="1"/>
</dbReference>
<dbReference type="EC" id="1.1.99.1" evidence="6 9"/>
<dbReference type="PANTHER" id="PTHR11552">
    <property type="entry name" value="GLUCOSE-METHANOL-CHOLINE GMC OXIDOREDUCTASE"/>
    <property type="match status" value="1"/>
</dbReference>
<comment type="pathway">
    <text evidence="9">Amine and polyamine biosynthesis; betaine biosynthesis via choline pathway; betaine aldehyde from choline (cytochrome c reductase route): step 1/1.</text>
</comment>
<feature type="binding site" evidence="7">
    <location>
        <position position="229"/>
    </location>
    <ligand>
        <name>FAD</name>
        <dbReference type="ChEBI" id="CHEBI:57692"/>
    </ligand>
</feature>
<evidence type="ECO:0000256" key="8">
    <source>
        <dbReference type="RuleBase" id="RU003968"/>
    </source>
</evidence>
<evidence type="ECO:0000256" key="5">
    <source>
        <dbReference type="ARBA" id="ARBA00023002"/>
    </source>
</evidence>
<dbReference type="GO" id="GO:0016020">
    <property type="term" value="C:membrane"/>
    <property type="evidence" value="ECO:0007669"/>
    <property type="project" value="TreeGrafter"/>
</dbReference>
<keyword evidence="4 7" id="KW-0274">FAD</keyword>
<dbReference type="GO" id="GO:0008812">
    <property type="term" value="F:choline dehydrogenase activity"/>
    <property type="evidence" value="ECO:0007669"/>
    <property type="project" value="UniProtKB-UniRule"/>
</dbReference>
<comment type="cofactor">
    <cofactor evidence="1 7">
        <name>FAD</name>
        <dbReference type="ChEBI" id="CHEBI:57692"/>
    </cofactor>
</comment>
<comment type="caution">
    <text evidence="11">The sequence shown here is derived from an EMBL/GenBank/DDBJ whole genome shotgun (WGS) entry which is preliminary data.</text>
</comment>
<accession>A0A7K1FTD8</accession>
<dbReference type="GO" id="GO:0050660">
    <property type="term" value="F:flavin adenine dinucleotide binding"/>
    <property type="evidence" value="ECO:0007669"/>
    <property type="project" value="InterPro"/>
</dbReference>
<protein>
    <recommendedName>
        <fullName evidence="6 9">Choline dehydrogenase</fullName>
        <ecNumber evidence="6 9">1.1.99.1</ecNumber>
    </recommendedName>
</protein>
<comment type="catalytic activity">
    <reaction evidence="9">
        <text>choline + A = betaine aldehyde + AH2</text>
        <dbReference type="Rhea" id="RHEA:17433"/>
        <dbReference type="ChEBI" id="CHEBI:13193"/>
        <dbReference type="ChEBI" id="CHEBI:15354"/>
        <dbReference type="ChEBI" id="CHEBI:15710"/>
        <dbReference type="ChEBI" id="CHEBI:17499"/>
        <dbReference type="EC" id="1.1.99.1"/>
    </reaction>
</comment>
<evidence type="ECO:0000256" key="9">
    <source>
        <dbReference type="RuleBase" id="RU003969"/>
    </source>
</evidence>
<evidence type="ECO:0000256" key="6">
    <source>
        <dbReference type="NCBIfam" id="TIGR01810"/>
    </source>
</evidence>
<dbReference type="InterPro" id="IPR011533">
    <property type="entry name" value="BetA"/>
</dbReference>
<dbReference type="RefSeq" id="WP_322098481.1">
    <property type="nucleotide sequence ID" value="NZ_WLYK01000019.1"/>
</dbReference>
<evidence type="ECO:0000256" key="2">
    <source>
        <dbReference type="ARBA" id="ARBA00010790"/>
    </source>
</evidence>
<evidence type="ECO:0000256" key="1">
    <source>
        <dbReference type="ARBA" id="ARBA00001974"/>
    </source>
</evidence>
<reference evidence="11 12" key="1">
    <citation type="submission" date="2019-11" db="EMBL/GenBank/DDBJ databases">
        <authorList>
            <person name="Jiang L.-Q."/>
        </authorList>
    </citation>
    <scope>NUCLEOTIDE SEQUENCE [LARGE SCALE GENOMIC DNA]</scope>
    <source>
        <strain evidence="11 12">YIM 132087</strain>
    </source>
</reference>
<name>A0A7K1FTD8_9ACTN</name>
<evidence type="ECO:0000313" key="11">
    <source>
        <dbReference type="EMBL" id="MTD17422.1"/>
    </source>
</evidence>
<dbReference type="UniPathway" id="UPA00529">
    <property type="reaction ID" value="UER00385"/>
</dbReference>
<dbReference type="GO" id="GO:0019285">
    <property type="term" value="P:glycine betaine biosynthetic process from choline"/>
    <property type="evidence" value="ECO:0007669"/>
    <property type="project" value="UniProtKB-UniRule"/>
</dbReference>
<dbReference type="Gene3D" id="3.30.560.10">
    <property type="entry name" value="Glucose Oxidase, domain 3"/>
    <property type="match status" value="1"/>
</dbReference>
<evidence type="ECO:0000313" key="12">
    <source>
        <dbReference type="Proteomes" id="UP000460221"/>
    </source>
</evidence>
<evidence type="ECO:0000259" key="10">
    <source>
        <dbReference type="PROSITE" id="PS00623"/>
    </source>
</evidence>
<feature type="binding site" evidence="7">
    <location>
        <position position="91"/>
    </location>
    <ligand>
        <name>FAD</name>
        <dbReference type="ChEBI" id="CHEBI:57692"/>
    </ligand>
</feature>
<dbReference type="AlphaFoldDB" id="A0A7K1FTD8"/>